<evidence type="ECO:0000256" key="4">
    <source>
        <dbReference type="ARBA" id="ARBA00023163"/>
    </source>
</evidence>
<dbReference type="SUPFAM" id="SSF48498">
    <property type="entry name" value="Tetracyclin repressor-like, C-terminal domain"/>
    <property type="match status" value="1"/>
</dbReference>
<dbReference type="KEGG" id="sedi:EBB79_23705"/>
<keyword evidence="8" id="KW-1185">Reference proteome</keyword>
<feature type="domain" description="HTH tetR-type" evidence="6">
    <location>
        <begin position="12"/>
        <end position="72"/>
    </location>
</feature>
<keyword evidence="7" id="KW-0614">Plasmid</keyword>
<reference evidence="7 8" key="1">
    <citation type="submission" date="2018-10" db="EMBL/GenBank/DDBJ databases">
        <title>Parasedimentitalea marina sp. nov., a psychrophilic bacterium isolated from deep seawater of the New Britain Trench.</title>
        <authorList>
            <person name="Cao J."/>
        </authorList>
    </citation>
    <scope>NUCLEOTIDE SEQUENCE [LARGE SCALE GENOMIC DNA]</scope>
    <source>
        <strain evidence="7 8">W43</strain>
        <plasmid evidence="7 8">pW43C</plasmid>
    </source>
</reference>
<dbReference type="InterPro" id="IPR036271">
    <property type="entry name" value="Tet_transcr_reg_TetR-rel_C_sf"/>
</dbReference>
<dbReference type="PROSITE" id="PS50977">
    <property type="entry name" value="HTH_TETR_2"/>
    <property type="match status" value="1"/>
</dbReference>
<geneLocation type="plasmid" evidence="7 8">
    <name>pW43C</name>
</geneLocation>
<keyword evidence="1" id="KW-0678">Repressor</keyword>
<evidence type="ECO:0000256" key="1">
    <source>
        <dbReference type="ARBA" id="ARBA00022491"/>
    </source>
</evidence>
<dbReference type="SUPFAM" id="SSF46689">
    <property type="entry name" value="Homeodomain-like"/>
    <property type="match status" value="1"/>
</dbReference>
<evidence type="ECO:0000259" key="6">
    <source>
        <dbReference type="PROSITE" id="PS50977"/>
    </source>
</evidence>
<dbReference type="Gene3D" id="1.10.357.10">
    <property type="entry name" value="Tetracycline Repressor, domain 2"/>
    <property type="match status" value="1"/>
</dbReference>
<dbReference type="RefSeq" id="WP_127751432.1">
    <property type="nucleotide sequence ID" value="NZ_CP033222.1"/>
</dbReference>
<dbReference type="InterPro" id="IPR039538">
    <property type="entry name" value="BetI_C"/>
</dbReference>
<evidence type="ECO:0000256" key="3">
    <source>
        <dbReference type="ARBA" id="ARBA00023125"/>
    </source>
</evidence>
<gene>
    <name evidence="7" type="ORF">EBB79_23705</name>
</gene>
<sequence length="207" mass="23538">MAKEKKQRLNPADRRQLLLQAARDSLSKYGAQGAGVREICKDLNVSPGLLTHYFSGKDSLFIEAYQEMAQQYIAEIHAVISDTDISAEDRLKKLFALYFSTKWSEAGTIGTYTGFWSLSQTIPSLKTAFETTFKHQQAAFEQLVGDLVEEREISIDPKPFATFLLVFLEGVWFERCLNPNVVDKDSIQDMCWDWLECYMIAKGSARV</sequence>
<dbReference type="Proteomes" id="UP000283063">
    <property type="component" value="Plasmid pW43C"/>
</dbReference>
<dbReference type="Pfam" id="PF00440">
    <property type="entry name" value="TetR_N"/>
    <property type="match status" value="1"/>
</dbReference>
<proteinExistence type="predicted"/>
<dbReference type="InterPro" id="IPR001647">
    <property type="entry name" value="HTH_TetR"/>
</dbReference>
<dbReference type="InterPro" id="IPR009057">
    <property type="entry name" value="Homeodomain-like_sf"/>
</dbReference>
<keyword evidence="4" id="KW-0804">Transcription</keyword>
<evidence type="ECO:0000313" key="7">
    <source>
        <dbReference type="EMBL" id="AZV80933.1"/>
    </source>
</evidence>
<organism evidence="7 8">
    <name type="scientific">Parasedimentitalea marina</name>
    <dbReference type="NCBI Taxonomy" id="2483033"/>
    <lineage>
        <taxon>Bacteria</taxon>
        <taxon>Pseudomonadati</taxon>
        <taxon>Pseudomonadota</taxon>
        <taxon>Alphaproteobacteria</taxon>
        <taxon>Rhodobacterales</taxon>
        <taxon>Paracoccaceae</taxon>
        <taxon>Parasedimentitalea</taxon>
    </lineage>
</organism>
<dbReference type="OrthoDB" id="7618612at2"/>
<dbReference type="EMBL" id="CP033222">
    <property type="protein sequence ID" value="AZV80933.1"/>
    <property type="molecule type" value="Genomic_DNA"/>
</dbReference>
<dbReference type="Pfam" id="PF13977">
    <property type="entry name" value="TetR_C_6"/>
    <property type="match status" value="1"/>
</dbReference>
<evidence type="ECO:0000313" key="8">
    <source>
        <dbReference type="Proteomes" id="UP000283063"/>
    </source>
</evidence>
<name>A0A3T0NA89_9RHOB</name>
<dbReference type="PANTHER" id="PTHR47506">
    <property type="entry name" value="TRANSCRIPTIONAL REGULATORY PROTEIN"/>
    <property type="match status" value="1"/>
</dbReference>
<keyword evidence="2" id="KW-0805">Transcription regulation</keyword>
<evidence type="ECO:0000256" key="5">
    <source>
        <dbReference type="PROSITE-ProRule" id="PRU00335"/>
    </source>
</evidence>
<dbReference type="GO" id="GO:0003677">
    <property type="term" value="F:DNA binding"/>
    <property type="evidence" value="ECO:0007669"/>
    <property type="project" value="UniProtKB-UniRule"/>
</dbReference>
<dbReference type="PANTHER" id="PTHR47506:SF1">
    <property type="entry name" value="HTH-TYPE TRANSCRIPTIONAL REGULATOR YJDC"/>
    <property type="match status" value="1"/>
</dbReference>
<protein>
    <submittedName>
        <fullName evidence="7">TetR family transcriptional regulator</fullName>
    </submittedName>
</protein>
<feature type="DNA-binding region" description="H-T-H motif" evidence="5">
    <location>
        <begin position="35"/>
        <end position="54"/>
    </location>
</feature>
<dbReference type="AlphaFoldDB" id="A0A3T0NA89"/>
<keyword evidence="3 5" id="KW-0238">DNA-binding</keyword>
<evidence type="ECO:0000256" key="2">
    <source>
        <dbReference type="ARBA" id="ARBA00023015"/>
    </source>
</evidence>
<accession>A0A3T0NA89</accession>